<evidence type="ECO:0000256" key="1">
    <source>
        <dbReference type="ARBA" id="ARBA00008842"/>
    </source>
</evidence>
<dbReference type="GO" id="GO:0005829">
    <property type="term" value="C:cytosol"/>
    <property type="evidence" value="ECO:0007669"/>
    <property type="project" value="TreeGrafter"/>
</dbReference>
<dbReference type="OrthoDB" id="14833at2759"/>
<dbReference type="AlphaFoldDB" id="A0A200R946"/>
<dbReference type="PANTHER" id="PTHR10972">
    <property type="entry name" value="OXYSTEROL-BINDING PROTEIN-RELATED"/>
    <property type="match status" value="1"/>
</dbReference>
<dbReference type="InterPro" id="IPR000648">
    <property type="entry name" value="Oxysterol-bd"/>
</dbReference>
<accession>A0A200R946</accession>
<evidence type="ECO:0000313" key="2">
    <source>
        <dbReference type="EMBL" id="OVA19235.1"/>
    </source>
</evidence>
<organism evidence="2 3">
    <name type="scientific">Macleaya cordata</name>
    <name type="common">Five-seeded plume-poppy</name>
    <name type="synonym">Bocconia cordata</name>
    <dbReference type="NCBI Taxonomy" id="56857"/>
    <lineage>
        <taxon>Eukaryota</taxon>
        <taxon>Viridiplantae</taxon>
        <taxon>Streptophyta</taxon>
        <taxon>Embryophyta</taxon>
        <taxon>Tracheophyta</taxon>
        <taxon>Spermatophyta</taxon>
        <taxon>Magnoliopsida</taxon>
        <taxon>Ranunculales</taxon>
        <taxon>Papaveraceae</taxon>
        <taxon>Papaveroideae</taxon>
        <taxon>Macleaya</taxon>
    </lineage>
</organism>
<dbReference type="Proteomes" id="UP000195402">
    <property type="component" value="Unassembled WGS sequence"/>
</dbReference>
<dbReference type="InParanoid" id="A0A200R946"/>
<protein>
    <submittedName>
        <fullName evidence="2">Oxysterol-binding protein</fullName>
    </submittedName>
</protein>
<dbReference type="SUPFAM" id="SSF144000">
    <property type="entry name" value="Oxysterol-binding protein-like"/>
    <property type="match status" value="1"/>
</dbReference>
<dbReference type="InterPro" id="IPR037239">
    <property type="entry name" value="OSBP_sf"/>
</dbReference>
<reference evidence="2 3" key="1">
    <citation type="journal article" date="2017" name="Mol. Plant">
        <title>The Genome of Medicinal Plant Macleaya cordata Provides New Insights into Benzylisoquinoline Alkaloids Metabolism.</title>
        <authorList>
            <person name="Liu X."/>
            <person name="Liu Y."/>
            <person name="Huang P."/>
            <person name="Ma Y."/>
            <person name="Qing Z."/>
            <person name="Tang Q."/>
            <person name="Cao H."/>
            <person name="Cheng P."/>
            <person name="Zheng Y."/>
            <person name="Yuan Z."/>
            <person name="Zhou Y."/>
            <person name="Liu J."/>
            <person name="Tang Z."/>
            <person name="Zhuo Y."/>
            <person name="Zhang Y."/>
            <person name="Yu L."/>
            <person name="Huang J."/>
            <person name="Yang P."/>
            <person name="Peng Q."/>
            <person name="Zhang J."/>
            <person name="Jiang W."/>
            <person name="Zhang Z."/>
            <person name="Lin K."/>
            <person name="Ro D.K."/>
            <person name="Chen X."/>
            <person name="Xiong X."/>
            <person name="Shang Y."/>
            <person name="Huang S."/>
            <person name="Zeng J."/>
        </authorList>
    </citation>
    <scope>NUCLEOTIDE SEQUENCE [LARGE SCALE GENOMIC DNA]</scope>
    <source>
        <strain evidence="3">cv. BLH2017</strain>
        <tissue evidence="2">Root</tissue>
    </source>
</reference>
<comment type="similarity">
    <text evidence="1">Belongs to the OSBP family.</text>
</comment>
<dbReference type="Gene3D" id="2.40.160.120">
    <property type="match status" value="1"/>
</dbReference>
<dbReference type="STRING" id="56857.A0A200R946"/>
<dbReference type="GO" id="GO:0016020">
    <property type="term" value="C:membrane"/>
    <property type="evidence" value="ECO:0007669"/>
    <property type="project" value="TreeGrafter"/>
</dbReference>
<dbReference type="Pfam" id="PF01237">
    <property type="entry name" value="Oxysterol_BP"/>
    <property type="match status" value="1"/>
</dbReference>
<name>A0A200R946_MACCD</name>
<proteinExistence type="inferred from homology"/>
<evidence type="ECO:0000313" key="3">
    <source>
        <dbReference type="Proteomes" id="UP000195402"/>
    </source>
</evidence>
<comment type="caution">
    <text evidence="2">The sequence shown here is derived from an EMBL/GenBank/DDBJ whole genome shotgun (WGS) entry which is preliminary data.</text>
</comment>
<gene>
    <name evidence="2" type="ORF">BVC80_521g23</name>
</gene>
<sequence>MFSFNFGIVGASVEGTMHGTRQMKLLNHGENYVMNAPNVLIRFFPVPKTDFTGNVTIRCEESDLEAELCFGGYSFLGFGGKYRSVKGRIIESSTSKTIYKEEGHWDRYISRTNFTY</sequence>
<dbReference type="EMBL" id="MVGT01000213">
    <property type="protein sequence ID" value="OVA19235.1"/>
    <property type="molecule type" value="Genomic_DNA"/>
</dbReference>
<dbReference type="GO" id="GO:0032934">
    <property type="term" value="F:sterol binding"/>
    <property type="evidence" value="ECO:0007669"/>
    <property type="project" value="TreeGrafter"/>
</dbReference>
<dbReference type="PANTHER" id="PTHR10972:SF102">
    <property type="entry name" value="OXYSTEROL-BINDING PROTEIN"/>
    <property type="match status" value="1"/>
</dbReference>
<keyword evidence="3" id="KW-1185">Reference proteome</keyword>